<evidence type="ECO:0000256" key="1">
    <source>
        <dbReference type="ARBA" id="ARBA00043967"/>
    </source>
</evidence>
<dbReference type="InterPro" id="IPR011542">
    <property type="entry name" value="SUF_FeS_clus_asmbl_SufD"/>
</dbReference>
<reference evidence="4" key="1">
    <citation type="submission" date="2021-05" db="EMBL/GenBank/DDBJ databases">
        <authorList>
            <person name="Pietrasiak N."/>
            <person name="Ward R."/>
            <person name="Stajich J.E."/>
            <person name="Kurbessoian T."/>
        </authorList>
    </citation>
    <scope>NUCLEOTIDE SEQUENCE</scope>
    <source>
        <strain evidence="4">GSE-TBD4-15B</strain>
    </source>
</reference>
<gene>
    <name evidence="4" type="primary">sufD</name>
    <name evidence="4" type="ORF">KME07_02930</name>
</gene>
<feature type="domain" description="SUF system FeS cluster assembly SufBD core" evidence="2">
    <location>
        <begin position="162"/>
        <end position="393"/>
    </location>
</feature>
<evidence type="ECO:0000259" key="3">
    <source>
        <dbReference type="Pfam" id="PF19295"/>
    </source>
</evidence>
<evidence type="ECO:0000313" key="5">
    <source>
        <dbReference type="Proteomes" id="UP000707356"/>
    </source>
</evidence>
<dbReference type="SUPFAM" id="SSF101960">
    <property type="entry name" value="Stabilizer of iron transporter SufD"/>
    <property type="match status" value="1"/>
</dbReference>
<evidence type="ECO:0000313" key="4">
    <source>
        <dbReference type="EMBL" id="MBW4464380.1"/>
    </source>
</evidence>
<dbReference type="Pfam" id="PF19295">
    <property type="entry name" value="SufBD_N"/>
    <property type="match status" value="1"/>
</dbReference>
<proteinExistence type="inferred from homology"/>
<sequence length="417" mass="45484">MRLTEGGAYLTQLLEMAGATASGDSALQVLRSAAAGRVQSQQFPTTRDEEWRFTDLADLLKLELITQPATVADISPYQLAEAPYRLTFVNGRYLPELSQAENLPDGLNIGNLAGLPDLQQYLAQQGAEELFTALNTAGLNDAAVVHVRKYAVVPSPIHLLFISTADQFTQPRALIVAEANSSVTLIEEHLSLSDTPYFTNSVTEVFLADSAEVNHSRIQRDADSAFHIGKTAVSQMRGSRYTCNAVSLGAKLSRHHLEIYQTGEQTETTLNGLTVLRGEQVGDTHSTIALTHPHGTTRQLHKTIIDDRAHGVFNGKVYVPQAAQLTNAGQLNRNLLLSPKARIDTKPQLEIVADNVKCTHGATVGQLETDEVFYLQSRGIDADSARKLLVNAFAYEVISQIPVDSLQQTLSRSVTTR</sequence>
<name>A0A951P8A1_9CYAN</name>
<reference evidence="4" key="2">
    <citation type="journal article" date="2022" name="Microbiol. Resour. Announc.">
        <title>Metagenome Sequencing to Explore Phylogenomics of Terrestrial Cyanobacteria.</title>
        <authorList>
            <person name="Ward R.D."/>
            <person name="Stajich J.E."/>
            <person name="Johansen J.R."/>
            <person name="Huntemann M."/>
            <person name="Clum A."/>
            <person name="Foster B."/>
            <person name="Foster B."/>
            <person name="Roux S."/>
            <person name="Palaniappan K."/>
            <person name="Varghese N."/>
            <person name="Mukherjee S."/>
            <person name="Reddy T.B.K."/>
            <person name="Daum C."/>
            <person name="Copeland A."/>
            <person name="Chen I.A."/>
            <person name="Ivanova N.N."/>
            <person name="Kyrpides N.C."/>
            <person name="Shapiro N."/>
            <person name="Eloe-Fadrosh E.A."/>
            <person name="Pietrasiak N."/>
        </authorList>
    </citation>
    <scope>NUCLEOTIDE SEQUENCE</scope>
    <source>
        <strain evidence="4">GSE-TBD4-15B</strain>
    </source>
</reference>
<dbReference type="InterPro" id="IPR000825">
    <property type="entry name" value="SUF_FeS_clus_asmbl_SufBD_core"/>
</dbReference>
<dbReference type="InterPro" id="IPR037284">
    <property type="entry name" value="SUF_FeS_clus_asmbl_SufBD_sf"/>
</dbReference>
<comment type="caution">
    <text evidence="4">The sequence shown here is derived from an EMBL/GenBank/DDBJ whole genome shotgun (WGS) entry which is preliminary data.</text>
</comment>
<comment type="similarity">
    <text evidence="1">Belongs to the iron-sulfur cluster assembly SufBD family.</text>
</comment>
<dbReference type="InterPro" id="IPR045595">
    <property type="entry name" value="SufBD_N"/>
</dbReference>
<feature type="domain" description="SUF system FeS cluster assembly SufBD N-terminal" evidence="3">
    <location>
        <begin position="25"/>
        <end position="158"/>
    </location>
</feature>
<dbReference type="GO" id="GO:0016226">
    <property type="term" value="P:iron-sulfur cluster assembly"/>
    <property type="evidence" value="ECO:0007669"/>
    <property type="project" value="InterPro"/>
</dbReference>
<dbReference type="AlphaFoldDB" id="A0A951P8A1"/>
<protein>
    <submittedName>
        <fullName evidence="4">Fe-S cluster assembly protein SufD</fullName>
    </submittedName>
</protein>
<organism evidence="4 5">
    <name type="scientific">Pegethrix bostrychoides GSE-TBD4-15B</name>
    <dbReference type="NCBI Taxonomy" id="2839662"/>
    <lineage>
        <taxon>Bacteria</taxon>
        <taxon>Bacillati</taxon>
        <taxon>Cyanobacteriota</taxon>
        <taxon>Cyanophyceae</taxon>
        <taxon>Oculatellales</taxon>
        <taxon>Oculatellaceae</taxon>
        <taxon>Pegethrix</taxon>
    </lineage>
</organism>
<evidence type="ECO:0000259" key="2">
    <source>
        <dbReference type="Pfam" id="PF01458"/>
    </source>
</evidence>
<dbReference type="Pfam" id="PF01458">
    <property type="entry name" value="SUFBD_core"/>
    <property type="match status" value="1"/>
</dbReference>
<accession>A0A951P8A1</accession>
<dbReference type="InterPro" id="IPR055346">
    <property type="entry name" value="Fe-S_cluster_assembly_SufBD"/>
</dbReference>
<dbReference type="EMBL" id="JAHHHV010000011">
    <property type="protein sequence ID" value="MBW4464380.1"/>
    <property type="molecule type" value="Genomic_DNA"/>
</dbReference>
<dbReference type="PANTHER" id="PTHR43575">
    <property type="entry name" value="PROTEIN ABCI7, CHLOROPLASTIC"/>
    <property type="match status" value="1"/>
</dbReference>
<dbReference type="PANTHER" id="PTHR43575:SF1">
    <property type="entry name" value="PROTEIN ABCI7, CHLOROPLASTIC"/>
    <property type="match status" value="1"/>
</dbReference>
<dbReference type="NCBIfam" id="TIGR01981">
    <property type="entry name" value="sufD"/>
    <property type="match status" value="1"/>
</dbReference>
<dbReference type="Proteomes" id="UP000707356">
    <property type="component" value="Unassembled WGS sequence"/>
</dbReference>